<dbReference type="STRING" id="1640674.SAMN05216323_10643"/>
<gene>
    <name evidence="1" type="ORF">SAMN05216323_10643</name>
</gene>
<organism evidence="1 2">
    <name type="scientific">Williamwhitmania taraxaci</name>
    <dbReference type="NCBI Taxonomy" id="1640674"/>
    <lineage>
        <taxon>Bacteria</taxon>
        <taxon>Pseudomonadati</taxon>
        <taxon>Bacteroidota</taxon>
        <taxon>Bacteroidia</taxon>
        <taxon>Bacteroidales</taxon>
        <taxon>Williamwhitmaniaceae</taxon>
        <taxon>Williamwhitmania</taxon>
    </lineage>
</organism>
<dbReference type="AlphaFoldDB" id="A0A1G6QNV0"/>
<sequence length="33" mass="3891">MMASMKSNFTSKSTDELFYDLGAIFKYIFLSRF</sequence>
<proteinExistence type="predicted"/>
<dbReference type="Proteomes" id="UP000199452">
    <property type="component" value="Unassembled WGS sequence"/>
</dbReference>
<protein>
    <submittedName>
        <fullName evidence="1">Uncharacterized protein</fullName>
    </submittedName>
</protein>
<evidence type="ECO:0000313" key="2">
    <source>
        <dbReference type="Proteomes" id="UP000199452"/>
    </source>
</evidence>
<name>A0A1G6QNV0_9BACT</name>
<keyword evidence="2" id="KW-1185">Reference proteome</keyword>
<dbReference type="EMBL" id="FMYP01000064">
    <property type="protein sequence ID" value="SDC93998.1"/>
    <property type="molecule type" value="Genomic_DNA"/>
</dbReference>
<evidence type="ECO:0000313" key="1">
    <source>
        <dbReference type="EMBL" id="SDC93998.1"/>
    </source>
</evidence>
<accession>A0A1G6QNV0</accession>
<reference evidence="1 2" key="1">
    <citation type="submission" date="2016-09" db="EMBL/GenBank/DDBJ databases">
        <authorList>
            <person name="Capua I."/>
            <person name="De Benedictis P."/>
            <person name="Joannis T."/>
            <person name="Lombin L.H."/>
            <person name="Cattoli G."/>
        </authorList>
    </citation>
    <scope>NUCLEOTIDE SEQUENCE [LARGE SCALE GENOMIC DNA]</scope>
    <source>
        <strain evidence="1 2">A7P-90m</strain>
    </source>
</reference>